<comment type="caution">
    <text evidence="1">The sequence shown here is derived from an EMBL/GenBank/DDBJ whole genome shotgun (WGS) entry which is preliminary data.</text>
</comment>
<accession>A0A852U0X2</accession>
<evidence type="ECO:0000313" key="2">
    <source>
        <dbReference type="Proteomes" id="UP000589036"/>
    </source>
</evidence>
<reference evidence="1 2" key="1">
    <citation type="submission" date="2020-07" db="EMBL/GenBank/DDBJ databases">
        <title>Sequencing the genomes of 1000 actinobacteria strains.</title>
        <authorList>
            <person name="Klenk H.-P."/>
        </authorList>
    </citation>
    <scope>NUCLEOTIDE SEQUENCE [LARGE SCALE GENOMIC DNA]</scope>
    <source>
        <strain evidence="1 2">CXB654</strain>
    </source>
</reference>
<evidence type="ECO:0000313" key="1">
    <source>
        <dbReference type="EMBL" id="NYE50496.1"/>
    </source>
</evidence>
<dbReference type="EMBL" id="JACCCC010000001">
    <property type="protein sequence ID" value="NYE50496.1"/>
    <property type="molecule type" value="Genomic_DNA"/>
</dbReference>
<gene>
    <name evidence="1" type="ORF">HDA32_005616</name>
</gene>
<keyword evidence="2" id="KW-1185">Reference proteome</keyword>
<dbReference type="RefSeq" id="WP_179645965.1">
    <property type="nucleotide sequence ID" value="NZ_BAAAYY010000006.1"/>
</dbReference>
<evidence type="ECO:0008006" key="3">
    <source>
        <dbReference type="Google" id="ProtNLM"/>
    </source>
</evidence>
<sequence>MRDATVDGAVAGAVGVWAMDVATWTMYRKEPPELLEQEKRARVFGKDVAHAAARRLARMAGSDVARDEPNAGGIFVHYLLGIGPGVAYAQLRRRHPWIAAGKGALWGTALFVINDEVAGPLARVASGPRSYPWQTHVRGLVGHVVLGVATHVVLDALDRAP</sequence>
<dbReference type="Proteomes" id="UP000589036">
    <property type="component" value="Unassembled WGS sequence"/>
</dbReference>
<proteinExistence type="predicted"/>
<organism evidence="1 2">
    <name type="scientific">Spinactinospora alkalitolerans</name>
    <dbReference type="NCBI Taxonomy" id="687207"/>
    <lineage>
        <taxon>Bacteria</taxon>
        <taxon>Bacillati</taxon>
        <taxon>Actinomycetota</taxon>
        <taxon>Actinomycetes</taxon>
        <taxon>Streptosporangiales</taxon>
        <taxon>Nocardiopsidaceae</taxon>
        <taxon>Spinactinospora</taxon>
    </lineage>
</organism>
<name>A0A852U0X2_9ACTN</name>
<protein>
    <recommendedName>
        <fullName evidence="3">DUF1440 domain-containing protein</fullName>
    </recommendedName>
</protein>
<dbReference type="AlphaFoldDB" id="A0A852U0X2"/>